<keyword evidence="3 7" id="KW-0028">Amino-acid biosynthesis</keyword>
<dbReference type="SUPFAM" id="SSF53223">
    <property type="entry name" value="Aminoacid dehydrogenase-like, N-terminal domain"/>
    <property type="match status" value="1"/>
</dbReference>
<dbReference type="GO" id="GO:0004764">
    <property type="term" value="F:shikimate 3-dehydrogenase (NADP+) activity"/>
    <property type="evidence" value="ECO:0007669"/>
    <property type="project" value="UniProtKB-EC"/>
</dbReference>
<protein>
    <recommendedName>
        <fullName evidence="2 7">Shikimate dehydrogenase (NADP(+))</fullName>
        <shortName evidence="7">SDH</shortName>
        <ecNumber evidence="2 7">1.1.1.25</ecNumber>
    </recommendedName>
</protein>
<dbReference type="Gene3D" id="3.40.50.720">
    <property type="entry name" value="NAD(P)-binding Rossmann-like Domain"/>
    <property type="match status" value="1"/>
</dbReference>
<dbReference type="Pfam" id="PF08501">
    <property type="entry name" value="Shikimate_dh_N"/>
    <property type="match status" value="1"/>
</dbReference>
<comment type="pathway">
    <text evidence="1 7">Metabolic intermediate biosynthesis; chorismate biosynthesis; chorismate from D-erythrose 4-phosphate and phosphoenolpyruvate: step 4/7.</text>
</comment>
<feature type="binding site" evidence="7">
    <location>
        <position position="233"/>
    </location>
    <ligand>
        <name>NADP(+)</name>
        <dbReference type="ChEBI" id="CHEBI:58349"/>
    </ligand>
</feature>
<dbReference type="HAMAP" id="MF_00222">
    <property type="entry name" value="Shikimate_DH_AroE"/>
    <property type="match status" value="1"/>
</dbReference>
<dbReference type="CDD" id="cd01065">
    <property type="entry name" value="NAD_bind_Shikimate_DH"/>
    <property type="match status" value="1"/>
</dbReference>
<feature type="binding site" evidence="7">
    <location>
        <position position="210"/>
    </location>
    <ligand>
        <name>NADP(+)</name>
        <dbReference type="ChEBI" id="CHEBI:58349"/>
    </ligand>
</feature>
<dbReference type="SUPFAM" id="SSF51735">
    <property type="entry name" value="NAD(P)-binding Rossmann-fold domains"/>
    <property type="match status" value="1"/>
</dbReference>
<comment type="catalytic activity">
    <reaction evidence="7">
        <text>shikimate + NADP(+) = 3-dehydroshikimate + NADPH + H(+)</text>
        <dbReference type="Rhea" id="RHEA:17737"/>
        <dbReference type="ChEBI" id="CHEBI:15378"/>
        <dbReference type="ChEBI" id="CHEBI:16630"/>
        <dbReference type="ChEBI" id="CHEBI:36208"/>
        <dbReference type="ChEBI" id="CHEBI:57783"/>
        <dbReference type="ChEBI" id="CHEBI:58349"/>
        <dbReference type="EC" id="1.1.1.25"/>
    </reaction>
</comment>
<comment type="caution">
    <text evidence="9">The sequence shown here is derived from an EMBL/GenBank/DDBJ whole genome shotgun (WGS) entry which is preliminary data.</text>
</comment>
<evidence type="ECO:0000259" key="8">
    <source>
        <dbReference type="Pfam" id="PF08501"/>
    </source>
</evidence>
<evidence type="ECO:0000256" key="2">
    <source>
        <dbReference type="ARBA" id="ARBA00012962"/>
    </source>
</evidence>
<dbReference type="PANTHER" id="PTHR21089">
    <property type="entry name" value="SHIKIMATE DEHYDROGENASE"/>
    <property type="match status" value="1"/>
</dbReference>
<keyword evidence="10" id="KW-1185">Reference proteome</keyword>
<dbReference type="InterPro" id="IPR046346">
    <property type="entry name" value="Aminoacid_DH-like_N_sf"/>
</dbReference>
<comment type="function">
    <text evidence="7">Involved in the biosynthesis of the chorismate, which leads to the biosynthesis of aromatic amino acids. Catalyzes the reversible NADPH linked reduction of 3-dehydroshikimate (DHSA) to yield shikimate (SA).</text>
</comment>
<evidence type="ECO:0000313" key="10">
    <source>
        <dbReference type="Proteomes" id="UP001597285"/>
    </source>
</evidence>
<feature type="active site" description="Proton acceptor" evidence="7">
    <location>
        <position position="65"/>
    </location>
</feature>
<organism evidence="9 10">
    <name type="scientific">Carnobacterium antarcticum</name>
    <dbReference type="NCBI Taxonomy" id="2126436"/>
    <lineage>
        <taxon>Bacteria</taxon>
        <taxon>Bacillati</taxon>
        <taxon>Bacillota</taxon>
        <taxon>Bacilli</taxon>
        <taxon>Lactobacillales</taxon>
        <taxon>Carnobacteriaceae</taxon>
        <taxon>Carnobacterium</taxon>
    </lineage>
</organism>
<keyword evidence="4 7" id="KW-0521">NADP</keyword>
<feature type="binding site" evidence="7">
    <location>
        <position position="240"/>
    </location>
    <ligand>
        <name>shikimate</name>
        <dbReference type="ChEBI" id="CHEBI:36208"/>
    </ligand>
</feature>
<comment type="similarity">
    <text evidence="7">Belongs to the shikimate dehydrogenase family.</text>
</comment>
<dbReference type="InterPro" id="IPR022893">
    <property type="entry name" value="Shikimate_DH_fam"/>
</dbReference>
<name>A0ABW4NLJ2_9LACT</name>
<dbReference type="NCBIfam" id="TIGR00507">
    <property type="entry name" value="aroE"/>
    <property type="match status" value="1"/>
</dbReference>
<comment type="subunit">
    <text evidence="7">Homodimer.</text>
</comment>
<dbReference type="EMBL" id="JBHUFF010000013">
    <property type="protein sequence ID" value="MFD1799309.1"/>
    <property type="molecule type" value="Genomic_DNA"/>
</dbReference>
<evidence type="ECO:0000256" key="5">
    <source>
        <dbReference type="ARBA" id="ARBA00023002"/>
    </source>
</evidence>
<feature type="binding site" evidence="7">
    <location>
        <position position="212"/>
    </location>
    <ligand>
        <name>shikimate</name>
        <dbReference type="ChEBI" id="CHEBI:36208"/>
    </ligand>
</feature>
<dbReference type="InterPro" id="IPR011342">
    <property type="entry name" value="Shikimate_DH"/>
</dbReference>
<gene>
    <name evidence="7 9" type="primary">aroE</name>
    <name evidence="9" type="ORF">ACFSBK_05535</name>
</gene>
<feature type="binding site" evidence="7">
    <location>
        <position position="101"/>
    </location>
    <ligand>
        <name>shikimate</name>
        <dbReference type="ChEBI" id="CHEBI:36208"/>
    </ligand>
</feature>
<evidence type="ECO:0000256" key="4">
    <source>
        <dbReference type="ARBA" id="ARBA00022857"/>
    </source>
</evidence>
<evidence type="ECO:0000313" key="9">
    <source>
        <dbReference type="EMBL" id="MFD1799309.1"/>
    </source>
</evidence>
<dbReference type="InterPro" id="IPR036291">
    <property type="entry name" value="NAD(P)-bd_dom_sf"/>
</dbReference>
<keyword evidence="5 7" id="KW-0560">Oxidoreductase</keyword>
<accession>A0ABW4NLJ2</accession>
<feature type="binding site" evidence="7">
    <location>
        <position position="86"/>
    </location>
    <ligand>
        <name>shikimate</name>
        <dbReference type="ChEBI" id="CHEBI:36208"/>
    </ligand>
</feature>
<feature type="domain" description="Shikimate dehydrogenase substrate binding N-terminal" evidence="8">
    <location>
        <begin position="6"/>
        <end position="88"/>
    </location>
</feature>
<evidence type="ECO:0000256" key="6">
    <source>
        <dbReference type="ARBA" id="ARBA00023141"/>
    </source>
</evidence>
<feature type="binding site" evidence="7">
    <location>
        <begin position="125"/>
        <end position="129"/>
    </location>
    <ligand>
        <name>NADP(+)</name>
        <dbReference type="ChEBI" id="CHEBI:58349"/>
    </ligand>
</feature>
<keyword evidence="6 7" id="KW-0057">Aromatic amino acid biosynthesis</keyword>
<proteinExistence type="inferred from homology"/>
<dbReference type="InterPro" id="IPR013708">
    <property type="entry name" value="Shikimate_DH-bd_N"/>
</dbReference>
<sequence>MEFYGLLGKTLKHSLSPNIHQEIYRMLTIQGAYKLFEVTEADFPKAVAALKLLTIKGANVTIPYKQTILPYLDSVSSEAQRMQAVNTVLLKDGKLIGYNTDYHGFGMIFENHAIPIQGKTATLLGNGGSAKMAITYLLDHGIEQIRVVSRKTSQRPVINHPKISYLTYEAIASINSDLLINTTPIGMYPNCGISPVNEQVISQHLILIDLIYNPTETLFLETGRRLNKPAYNGLEMLIGQAIKSVEIWQEQIIPLTVSQKIIQDFQNKFK</sequence>
<evidence type="ECO:0000256" key="3">
    <source>
        <dbReference type="ARBA" id="ARBA00022605"/>
    </source>
</evidence>
<dbReference type="Proteomes" id="UP001597285">
    <property type="component" value="Unassembled WGS sequence"/>
</dbReference>
<feature type="binding site" evidence="7">
    <location>
        <position position="61"/>
    </location>
    <ligand>
        <name>shikimate</name>
        <dbReference type="ChEBI" id="CHEBI:36208"/>
    </ligand>
</feature>
<reference evidence="10" key="1">
    <citation type="journal article" date="2019" name="Int. J. Syst. Evol. Microbiol.">
        <title>The Global Catalogue of Microorganisms (GCM) 10K type strain sequencing project: providing services to taxonomists for standard genome sequencing and annotation.</title>
        <authorList>
            <consortium name="The Broad Institute Genomics Platform"/>
            <consortium name="The Broad Institute Genome Sequencing Center for Infectious Disease"/>
            <person name="Wu L."/>
            <person name="Ma J."/>
        </authorList>
    </citation>
    <scope>NUCLEOTIDE SEQUENCE [LARGE SCALE GENOMIC DNA]</scope>
    <source>
        <strain evidence="10">KCTC 42143</strain>
    </source>
</reference>
<dbReference type="Gene3D" id="3.40.50.10860">
    <property type="entry name" value="Leucine Dehydrogenase, chain A, domain 1"/>
    <property type="match status" value="1"/>
</dbReference>
<dbReference type="PANTHER" id="PTHR21089:SF1">
    <property type="entry name" value="BIFUNCTIONAL 3-DEHYDROQUINATE DEHYDRATASE_SHIKIMATE DEHYDROGENASE, CHLOROPLASTIC"/>
    <property type="match status" value="1"/>
</dbReference>
<dbReference type="RefSeq" id="WP_058918485.1">
    <property type="nucleotide sequence ID" value="NZ_JBHSQC010000025.1"/>
</dbReference>
<evidence type="ECO:0000256" key="7">
    <source>
        <dbReference type="HAMAP-Rule" id="MF_00222"/>
    </source>
</evidence>
<feature type="binding site" evidence="7">
    <location>
        <begin position="14"/>
        <end position="16"/>
    </location>
    <ligand>
        <name>shikimate</name>
        <dbReference type="ChEBI" id="CHEBI:36208"/>
    </ligand>
</feature>
<dbReference type="EC" id="1.1.1.25" evidence="2 7"/>
<comment type="caution">
    <text evidence="7">Lacks conserved residue(s) required for the propagation of feature annotation.</text>
</comment>
<evidence type="ECO:0000256" key="1">
    <source>
        <dbReference type="ARBA" id="ARBA00004871"/>
    </source>
</evidence>